<dbReference type="Proteomes" id="UP000198788">
    <property type="component" value="Unassembled WGS sequence"/>
</dbReference>
<keyword evidence="11" id="KW-1185">Reference proteome</keyword>
<sequence length="365" mass="40069">MKLSRTLAFSRKETLEIVRDPITVWIAVFMPLVILFLFGYALSFDVEEAPLVVVDHDRSAASRALADQFVNTSYFRLAASPQSEEEAEHLVMRGKARAVLVIPPDFGRRLRKGQDAPVEFLVDGTYASTAAIVSAYGRAIIYAFPKGTLELPVQPQVRVWYNPQLRSRDFIVPGLFAVILMAFPPLLTALAVAREKELGTIAQIYASPLGKFEFMVGKLLPYAVIAFAQLALVLAAGFLWFKVPMHGSFALLIALGALYVICTVSIGLLVSTLVKTQVAAMLVTLILTLMPAFLFSGFIYPVFTMPELFQGYSARVPAMYFVNISRGIVMRGAGLADLWFNVAVLVGYTAVVLGLSSLLFNKRVA</sequence>
<evidence type="ECO:0000256" key="2">
    <source>
        <dbReference type="ARBA" id="ARBA00007783"/>
    </source>
</evidence>
<proteinExistence type="inferred from homology"/>
<dbReference type="InterPro" id="IPR013525">
    <property type="entry name" value="ABC2_TM"/>
</dbReference>
<dbReference type="InterPro" id="IPR047817">
    <property type="entry name" value="ABC2_TM_bact-type"/>
</dbReference>
<evidence type="ECO:0000256" key="5">
    <source>
        <dbReference type="ARBA" id="ARBA00022692"/>
    </source>
</evidence>
<feature type="transmembrane region" description="Helical" evidence="8">
    <location>
        <begin position="219"/>
        <end position="241"/>
    </location>
</feature>
<dbReference type="GO" id="GO:0140359">
    <property type="term" value="F:ABC-type transporter activity"/>
    <property type="evidence" value="ECO:0007669"/>
    <property type="project" value="InterPro"/>
</dbReference>
<reference evidence="11" key="1">
    <citation type="submission" date="2016-10" db="EMBL/GenBank/DDBJ databases">
        <authorList>
            <person name="Varghese N."/>
            <person name="Submissions S."/>
        </authorList>
    </citation>
    <scope>NUCLEOTIDE SEQUENCE [LARGE SCALE GENOMIC DNA]</scope>
    <source>
        <strain evidence="11">CGMCC 1.10683</strain>
    </source>
</reference>
<evidence type="ECO:0000256" key="3">
    <source>
        <dbReference type="ARBA" id="ARBA00022448"/>
    </source>
</evidence>
<feature type="domain" description="ABC transmembrane type-2" evidence="9">
    <location>
        <begin position="126"/>
        <end position="363"/>
    </location>
</feature>
<evidence type="ECO:0000256" key="8">
    <source>
        <dbReference type="RuleBase" id="RU361157"/>
    </source>
</evidence>
<dbReference type="OrthoDB" id="9784671at2"/>
<dbReference type="RefSeq" id="WP_092312207.1">
    <property type="nucleotide sequence ID" value="NZ_FOZV01000007.1"/>
</dbReference>
<organism evidence="10 11">
    <name type="scientific">Brevundimonas viscosa</name>
    <dbReference type="NCBI Taxonomy" id="871741"/>
    <lineage>
        <taxon>Bacteria</taxon>
        <taxon>Pseudomonadati</taxon>
        <taxon>Pseudomonadota</taxon>
        <taxon>Alphaproteobacteria</taxon>
        <taxon>Caulobacterales</taxon>
        <taxon>Caulobacteraceae</taxon>
        <taxon>Brevundimonas</taxon>
    </lineage>
</organism>
<evidence type="ECO:0000256" key="4">
    <source>
        <dbReference type="ARBA" id="ARBA00022475"/>
    </source>
</evidence>
<dbReference type="AlphaFoldDB" id="A0A1I6T192"/>
<keyword evidence="7 8" id="KW-0472">Membrane</keyword>
<gene>
    <name evidence="10" type="ORF">SAMN05192570_2845</name>
</gene>
<keyword evidence="3 8" id="KW-0813">Transport</keyword>
<feature type="transmembrane region" description="Helical" evidence="8">
    <location>
        <begin position="338"/>
        <end position="360"/>
    </location>
</feature>
<comment type="subcellular location">
    <subcellularLocation>
        <location evidence="8">Cell inner membrane</location>
        <topology evidence="8">Multi-pass membrane protein</topology>
    </subcellularLocation>
    <subcellularLocation>
        <location evidence="1">Cell membrane</location>
        <topology evidence="1">Multi-pass membrane protein</topology>
    </subcellularLocation>
</comment>
<evidence type="ECO:0000313" key="10">
    <source>
        <dbReference type="EMBL" id="SFS82833.1"/>
    </source>
</evidence>
<dbReference type="EMBL" id="FOZV01000007">
    <property type="protein sequence ID" value="SFS82833.1"/>
    <property type="molecule type" value="Genomic_DNA"/>
</dbReference>
<evidence type="ECO:0000256" key="7">
    <source>
        <dbReference type="ARBA" id="ARBA00023136"/>
    </source>
</evidence>
<accession>A0A1I6T192</accession>
<dbReference type="PANTHER" id="PTHR30294:SF29">
    <property type="entry name" value="MULTIDRUG ABC TRANSPORTER PERMEASE YBHS-RELATED"/>
    <property type="match status" value="1"/>
</dbReference>
<keyword evidence="6 8" id="KW-1133">Transmembrane helix</keyword>
<evidence type="ECO:0000259" key="9">
    <source>
        <dbReference type="PROSITE" id="PS51012"/>
    </source>
</evidence>
<dbReference type="Gene3D" id="3.40.1710.10">
    <property type="entry name" value="abc type-2 transporter like domain"/>
    <property type="match status" value="1"/>
</dbReference>
<feature type="transmembrane region" description="Helical" evidence="8">
    <location>
        <begin position="170"/>
        <end position="193"/>
    </location>
</feature>
<evidence type="ECO:0000256" key="6">
    <source>
        <dbReference type="ARBA" id="ARBA00022989"/>
    </source>
</evidence>
<dbReference type="GO" id="GO:0043190">
    <property type="term" value="C:ATP-binding cassette (ABC) transporter complex"/>
    <property type="evidence" value="ECO:0007669"/>
    <property type="project" value="InterPro"/>
</dbReference>
<feature type="transmembrane region" description="Helical" evidence="8">
    <location>
        <begin position="282"/>
        <end position="303"/>
    </location>
</feature>
<protein>
    <recommendedName>
        <fullName evidence="8">Transport permease protein</fullName>
    </recommendedName>
</protein>
<dbReference type="InterPro" id="IPR051449">
    <property type="entry name" value="ABC-2_transporter_component"/>
</dbReference>
<dbReference type="InterPro" id="IPR000412">
    <property type="entry name" value="ABC_2_transport"/>
</dbReference>
<name>A0A1I6T192_9CAUL</name>
<keyword evidence="5 8" id="KW-0812">Transmembrane</keyword>
<dbReference type="PANTHER" id="PTHR30294">
    <property type="entry name" value="MEMBRANE COMPONENT OF ABC TRANSPORTER YHHJ-RELATED"/>
    <property type="match status" value="1"/>
</dbReference>
<dbReference type="PRINTS" id="PR00164">
    <property type="entry name" value="ABC2TRNSPORT"/>
</dbReference>
<feature type="transmembrane region" description="Helical" evidence="8">
    <location>
        <begin position="21"/>
        <end position="42"/>
    </location>
</feature>
<dbReference type="STRING" id="871741.SAMN05192570_2845"/>
<dbReference type="Pfam" id="PF12698">
    <property type="entry name" value="ABC2_membrane_3"/>
    <property type="match status" value="1"/>
</dbReference>
<comment type="similarity">
    <text evidence="2 8">Belongs to the ABC-2 integral membrane protein family.</text>
</comment>
<keyword evidence="4 8" id="KW-1003">Cell membrane</keyword>
<evidence type="ECO:0000256" key="1">
    <source>
        <dbReference type="ARBA" id="ARBA00004651"/>
    </source>
</evidence>
<dbReference type="PROSITE" id="PS51012">
    <property type="entry name" value="ABC_TM2"/>
    <property type="match status" value="1"/>
</dbReference>
<evidence type="ECO:0000313" key="11">
    <source>
        <dbReference type="Proteomes" id="UP000198788"/>
    </source>
</evidence>
<feature type="transmembrane region" description="Helical" evidence="8">
    <location>
        <begin position="247"/>
        <end position="270"/>
    </location>
</feature>